<protein>
    <submittedName>
        <fullName evidence="2">Uncharacterized protein</fullName>
    </submittedName>
</protein>
<keyword evidence="3" id="KW-1185">Reference proteome</keyword>
<name>A0A9D4JLV7_DREPO</name>
<sequence length="50" mass="5403">MRLHNLCLDLNVPPIDKEVGDKMDQEKCTSAGSSSQQEAAADRTVSLNVS</sequence>
<feature type="compositionally biased region" description="Low complexity" evidence="1">
    <location>
        <begin position="30"/>
        <end position="39"/>
    </location>
</feature>
<dbReference type="AlphaFoldDB" id="A0A9D4JLV7"/>
<evidence type="ECO:0000313" key="2">
    <source>
        <dbReference type="EMBL" id="KAH3815134.1"/>
    </source>
</evidence>
<reference evidence="2" key="1">
    <citation type="journal article" date="2019" name="bioRxiv">
        <title>The Genome of the Zebra Mussel, Dreissena polymorpha: A Resource for Invasive Species Research.</title>
        <authorList>
            <person name="McCartney M.A."/>
            <person name="Auch B."/>
            <person name="Kono T."/>
            <person name="Mallez S."/>
            <person name="Zhang Y."/>
            <person name="Obille A."/>
            <person name="Becker A."/>
            <person name="Abrahante J.E."/>
            <person name="Garbe J."/>
            <person name="Badalamenti J.P."/>
            <person name="Herman A."/>
            <person name="Mangelson H."/>
            <person name="Liachko I."/>
            <person name="Sullivan S."/>
            <person name="Sone E.D."/>
            <person name="Koren S."/>
            <person name="Silverstein K.A.T."/>
            <person name="Beckman K.B."/>
            <person name="Gohl D.M."/>
        </authorList>
    </citation>
    <scope>NUCLEOTIDE SEQUENCE</scope>
    <source>
        <strain evidence="2">Duluth1</strain>
        <tissue evidence="2">Whole animal</tissue>
    </source>
</reference>
<gene>
    <name evidence="2" type="ORF">DPMN_143655</name>
</gene>
<evidence type="ECO:0000256" key="1">
    <source>
        <dbReference type="SAM" id="MobiDB-lite"/>
    </source>
</evidence>
<dbReference type="Proteomes" id="UP000828390">
    <property type="component" value="Unassembled WGS sequence"/>
</dbReference>
<reference evidence="2" key="2">
    <citation type="submission" date="2020-11" db="EMBL/GenBank/DDBJ databases">
        <authorList>
            <person name="McCartney M.A."/>
            <person name="Auch B."/>
            <person name="Kono T."/>
            <person name="Mallez S."/>
            <person name="Becker A."/>
            <person name="Gohl D.M."/>
            <person name="Silverstein K.A.T."/>
            <person name="Koren S."/>
            <person name="Bechman K.B."/>
            <person name="Herman A."/>
            <person name="Abrahante J.E."/>
            <person name="Garbe J."/>
        </authorList>
    </citation>
    <scope>NUCLEOTIDE SEQUENCE</scope>
    <source>
        <strain evidence="2">Duluth1</strain>
        <tissue evidence="2">Whole animal</tissue>
    </source>
</reference>
<evidence type="ECO:0000313" key="3">
    <source>
        <dbReference type="Proteomes" id="UP000828390"/>
    </source>
</evidence>
<feature type="region of interest" description="Disordered" evidence="1">
    <location>
        <begin position="14"/>
        <end position="50"/>
    </location>
</feature>
<comment type="caution">
    <text evidence="2">The sequence shown here is derived from an EMBL/GenBank/DDBJ whole genome shotgun (WGS) entry which is preliminary data.</text>
</comment>
<accession>A0A9D4JLV7</accession>
<proteinExistence type="predicted"/>
<dbReference type="EMBL" id="JAIWYP010000006">
    <property type="protein sequence ID" value="KAH3815134.1"/>
    <property type="molecule type" value="Genomic_DNA"/>
</dbReference>
<feature type="compositionally biased region" description="Basic and acidic residues" evidence="1">
    <location>
        <begin position="15"/>
        <end position="27"/>
    </location>
</feature>
<organism evidence="2 3">
    <name type="scientific">Dreissena polymorpha</name>
    <name type="common">Zebra mussel</name>
    <name type="synonym">Mytilus polymorpha</name>
    <dbReference type="NCBI Taxonomy" id="45954"/>
    <lineage>
        <taxon>Eukaryota</taxon>
        <taxon>Metazoa</taxon>
        <taxon>Spiralia</taxon>
        <taxon>Lophotrochozoa</taxon>
        <taxon>Mollusca</taxon>
        <taxon>Bivalvia</taxon>
        <taxon>Autobranchia</taxon>
        <taxon>Heteroconchia</taxon>
        <taxon>Euheterodonta</taxon>
        <taxon>Imparidentia</taxon>
        <taxon>Neoheterodontei</taxon>
        <taxon>Myida</taxon>
        <taxon>Dreissenoidea</taxon>
        <taxon>Dreissenidae</taxon>
        <taxon>Dreissena</taxon>
    </lineage>
</organism>